<evidence type="ECO:0000313" key="6">
    <source>
        <dbReference type="EMBL" id="UOB17216.1"/>
    </source>
</evidence>
<evidence type="ECO:0000313" key="7">
    <source>
        <dbReference type="Proteomes" id="UP000831290"/>
    </source>
</evidence>
<organism evidence="6 7">
    <name type="scientific">Abyssalbus ytuae</name>
    <dbReference type="NCBI Taxonomy" id="2926907"/>
    <lineage>
        <taxon>Bacteria</taxon>
        <taxon>Pseudomonadati</taxon>
        <taxon>Bacteroidota</taxon>
        <taxon>Flavobacteriia</taxon>
        <taxon>Flavobacteriales</taxon>
        <taxon>Flavobacteriaceae</taxon>
        <taxon>Abyssalbus</taxon>
    </lineage>
</organism>
<evidence type="ECO:0000256" key="2">
    <source>
        <dbReference type="ARBA" id="ARBA00023136"/>
    </source>
</evidence>
<gene>
    <name evidence="6" type="ORF">MQE35_15945</name>
</gene>
<dbReference type="EMBL" id="CP094358">
    <property type="protein sequence ID" value="UOB17216.1"/>
    <property type="molecule type" value="Genomic_DNA"/>
</dbReference>
<comment type="subcellular location">
    <subcellularLocation>
        <location evidence="1">Cell outer membrane</location>
    </subcellularLocation>
</comment>
<accession>A0A9E7CT14</accession>
<dbReference type="InterPro" id="IPR036942">
    <property type="entry name" value="Beta-barrel_TonB_sf"/>
</dbReference>
<protein>
    <submittedName>
        <fullName evidence="6">TonB-dependent receptor</fullName>
    </submittedName>
</protein>
<dbReference type="AlphaFoldDB" id="A0A9E7CT14"/>
<dbReference type="InterPro" id="IPR008969">
    <property type="entry name" value="CarboxyPept-like_regulatory"/>
</dbReference>
<dbReference type="RefSeq" id="WP_255842515.1">
    <property type="nucleotide sequence ID" value="NZ_CP094358.1"/>
</dbReference>
<dbReference type="Gene3D" id="2.60.40.1120">
    <property type="entry name" value="Carboxypeptidase-like, regulatory domain"/>
    <property type="match status" value="1"/>
</dbReference>
<dbReference type="KEGG" id="fbm:MQE35_15945"/>
<keyword evidence="2" id="KW-0472">Membrane</keyword>
<keyword evidence="4" id="KW-0732">Signal</keyword>
<keyword evidence="3" id="KW-0998">Cell outer membrane</keyword>
<dbReference type="Gene3D" id="2.40.170.20">
    <property type="entry name" value="TonB-dependent receptor, beta-barrel domain"/>
    <property type="match status" value="1"/>
</dbReference>
<evidence type="ECO:0000256" key="1">
    <source>
        <dbReference type="ARBA" id="ARBA00004442"/>
    </source>
</evidence>
<name>A0A9E7CT14_9FLAO</name>
<feature type="signal peptide" evidence="4">
    <location>
        <begin position="1"/>
        <end position="18"/>
    </location>
</feature>
<feature type="domain" description="TonB-dependent receptor plug" evidence="5">
    <location>
        <begin position="137"/>
        <end position="212"/>
    </location>
</feature>
<dbReference type="GO" id="GO:0009279">
    <property type="term" value="C:cell outer membrane"/>
    <property type="evidence" value="ECO:0007669"/>
    <property type="project" value="UniProtKB-SubCell"/>
</dbReference>
<keyword evidence="7" id="KW-1185">Reference proteome</keyword>
<evidence type="ECO:0000256" key="4">
    <source>
        <dbReference type="SAM" id="SignalP"/>
    </source>
</evidence>
<feature type="chain" id="PRO_5038594251" evidence="4">
    <location>
        <begin position="19"/>
        <end position="716"/>
    </location>
</feature>
<sequence length="716" mass="80891">MKTLLYYLFIISFFTTNAQIISGIVTDTKGNPVEGANVYLEGTYDGTTTNGEGEFNFVTEETGVQTLIISYLSFETFSLVDNISKMSNLTIELKEAINELSGVVISAGTFSAGDNSKVSALKPLDVVTTASALGDFVGALQTLPGTGTVAEDGRLFVRGGDAGETQIFIDGIRVFTPYTPTPNNIPARGRYSPFLFKGITFSTGGYSAEYGQALSSVLLLNSIDQPDQEKTDIGIMSVGGSLGNTQMWGENSLSISAAYLNLEPYFKIFNSRNTWNKAPQGGAGEAVYRYKLNNGIIKLYSAFDVSLFDIEQNNINFNDPVRFKLNNNNLYFNGSYKGFLKKGWSLYTGGSYTYAKNDISIIEDKVENYENSMHLKIKLKKTFSNRFNLNFGAEYFFTDFEEDFKDEESLTTNSKYENGIVANYAEADIFLSNNFAAKLGVRGEFSTLLDEATISPRVSIAYKTSENGQVSFAYGDFYQNPLGDYLKYYKDFKSEKTSHYILNYQLNREGKTFRAEVYYKDYKNLVKYNTEIARYDSSYNNNGFGYATGLDIFWRDNNSIKNLDYWISYSYLDTKRDYRNFPEKSVPGFISKHNFSLVGKYWVNDWKSQLGMSYTYSSGRPFTNPNEEGFLNSKTKSYNSISFNWAYLISPQKILYFSINNVLGTKNVFGYDYANTPNTNGIYNRQPIRPNADQFFFVGFFWTISEDKKSNQLDNL</sequence>
<keyword evidence="6" id="KW-0675">Receptor</keyword>
<dbReference type="SUPFAM" id="SSF49464">
    <property type="entry name" value="Carboxypeptidase regulatory domain-like"/>
    <property type="match status" value="1"/>
</dbReference>
<proteinExistence type="predicted"/>
<dbReference type="Pfam" id="PF07715">
    <property type="entry name" value="Plug"/>
    <property type="match status" value="1"/>
</dbReference>
<dbReference type="Proteomes" id="UP000831290">
    <property type="component" value="Chromosome"/>
</dbReference>
<evidence type="ECO:0000256" key="3">
    <source>
        <dbReference type="ARBA" id="ARBA00023237"/>
    </source>
</evidence>
<evidence type="ECO:0000259" key="5">
    <source>
        <dbReference type="Pfam" id="PF07715"/>
    </source>
</evidence>
<dbReference type="InterPro" id="IPR012910">
    <property type="entry name" value="Plug_dom"/>
</dbReference>
<reference evidence="6" key="1">
    <citation type="submission" date="2022-03" db="EMBL/GenBank/DDBJ databases">
        <title>Description of Abyssus ytuae gen. nov., sp. nov., a novel member of the family Flavobacteriaceae isolated from the sediment of Mariana Trench.</title>
        <authorList>
            <person name="Zhang J."/>
            <person name="Xu X."/>
        </authorList>
    </citation>
    <scope>NUCLEOTIDE SEQUENCE</scope>
    <source>
        <strain evidence="6">MT3330</strain>
    </source>
</reference>
<dbReference type="SUPFAM" id="SSF56935">
    <property type="entry name" value="Porins"/>
    <property type="match status" value="1"/>
</dbReference>
<dbReference type="Pfam" id="PF13715">
    <property type="entry name" value="CarbopepD_reg_2"/>
    <property type="match status" value="1"/>
</dbReference>